<dbReference type="EMBL" id="CP059693">
    <property type="protein sequence ID" value="WDE12338.1"/>
    <property type="molecule type" value="Genomic_DNA"/>
</dbReference>
<accession>A0ABY7VHC8</accession>
<organism evidence="2 3">
    <name type="scientific">Thalassomonas haliotis</name>
    <dbReference type="NCBI Taxonomy" id="485448"/>
    <lineage>
        <taxon>Bacteria</taxon>
        <taxon>Pseudomonadati</taxon>
        <taxon>Pseudomonadota</taxon>
        <taxon>Gammaproteobacteria</taxon>
        <taxon>Alteromonadales</taxon>
        <taxon>Colwelliaceae</taxon>
        <taxon>Thalassomonas</taxon>
    </lineage>
</organism>
<gene>
    <name evidence="2" type="ORF">H3N35_02300</name>
</gene>
<proteinExistence type="predicted"/>
<keyword evidence="1" id="KW-0812">Transmembrane</keyword>
<reference evidence="2 3" key="1">
    <citation type="journal article" date="2022" name="Mar. Drugs">
        <title>Bioassay-Guided Fractionation Leads to the Detection of Cholic Acid Generated by the Rare Thalassomonas sp.</title>
        <authorList>
            <person name="Pheiffer F."/>
            <person name="Schneider Y.K."/>
            <person name="Hansen E.H."/>
            <person name="Andersen J.H."/>
            <person name="Isaksson J."/>
            <person name="Busche T."/>
            <person name="R C."/>
            <person name="Kalinowski J."/>
            <person name="Zyl L.V."/>
            <person name="Trindade M."/>
        </authorList>
    </citation>
    <scope>NUCLEOTIDE SEQUENCE [LARGE SCALE GENOMIC DNA]</scope>
    <source>
        <strain evidence="2 3">A5K-61T</strain>
    </source>
</reference>
<dbReference type="Proteomes" id="UP001215231">
    <property type="component" value="Chromosome"/>
</dbReference>
<feature type="transmembrane region" description="Helical" evidence="1">
    <location>
        <begin position="24"/>
        <end position="46"/>
    </location>
</feature>
<keyword evidence="1" id="KW-0472">Membrane</keyword>
<evidence type="ECO:0000313" key="2">
    <source>
        <dbReference type="EMBL" id="WDE12338.1"/>
    </source>
</evidence>
<name>A0ABY7VHC8_9GAMM</name>
<keyword evidence="3" id="KW-1185">Reference proteome</keyword>
<protein>
    <submittedName>
        <fullName evidence="2">Uncharacterized protein</fullName>
    </submittedName>
</protein>
<evidence type="ECO:0000313" key="3">
    <source>
        <dbReference type="Proteomes" id="UP001215231"/>
    </source>
</evidence>
<feature type="transmembrane region" description="Helical" evidence="1">
    <location>
        <begin position="66"/>
        <end position="87"/>
    </location>
</feature>
<sequence>MGNQQNPFDSEKAKLWRKKREKSLTIFLLKSASKMGGGLLFILIIIQALRVRFDPEAFNSPLWLEGLIAEVVGALAGALVVYCWNMYKFWNRNEHYYQDYLNKG</sequence>
<keyword evidence="1" id="KW-1133">Transmembrane helix</keyword>
<dbReference type="RefSeq" id="WP_274052612.1">
    <property type="nucleotide sequence ID" value="NZ_CP059693.1"/>
</dbReference>
<evidence type="ECO:0000256" key="1">
    <source>
        <dbReference type="SAM" id="Phobius"/>
    </source>
</evidence>